<comment type="caution">
    <text evidence="1">The sequence shown here is derived from an EMBL/GenBank/DDBJ whole genome shotgun (WGS) entry which is preliminary data.</text>
</comment>
<sequence>MLKFNLLKDHILTGFKLYRGLRVHAFSIRAVHYSDHHMVTVSLVWEKAITIGRGLWRMNTSHLQDPKVCLSFSRRYLEWLLKTEGYTKGKMCPVLISAQTSDSCYMQI</sequence>
<organism evidence="1 2">
    <name type="scientific">Synaphobranchus kaupii</name>
    <name type="common">Kaup's arrowtooth eel</name>
    <dbReference type="NCBI Taxonomy" id="118154"/>
    <lineage>
        <taxon>Eukaryota</taxon>
        <taxon>Metazoa</taxon>
        <taxon>Chordata</taxon>
        <taxon>Craniata</taxon>
        <taxon>Vertebrata</taxon>
        <taxon>Euteleostomi</taxon>
        <taxon>Actinopterygii</taxon>
        <taxon>Neopterygii</taxon>
        <taxon>Teleostei</taxon>
        <taxon>Anguilliformes</taxon>
        <taxon>Synaphobranchidae</taxon>
        <taxon>Synaphobranchus</taxon>
    </lineage>
</organism>
<keyword evidence="2" id="KW-1185">Reference proteome</keyword>
<dbReference type="EMBL" id="JAINUF010000004">
    <property type="protein sequence ID" value="KAJ8362730.1"/>
    <property type="molecule type" value="Genomic_DNA"/>
</dbReference>
<reference evidence="1" key="1">
    <citation type="journal article" date="2023" name="Science">
        <title>Genome structures resolve the early diversification of teleost fishes.</title>
        <authorList>
            <person name="Parey E."/>
            <person name="Louis A."/>
            <person name="Montfort J."/>
            <person name="Bouchez O."/>
            <person name="Roques C."/>
            <person name="Iampietro C."/>
            <person name="Lluch J."/>
            <person name="Castinel A."/>
            <person name="Donnadieu C."/>
            <person name="Desvignes T."/>
            <person name="Floi Bucao C."/>
            <person name="Jouanno E."/>
            <person name="Wen M."/>
            <person name="Mejri S."/>
            <person name="Dirks R."/>
            <person name="Jansen H."/>
            <person name="Henkel C."/>
            <person name="Chen W.J."/>
            <person name="Zahm M."/>
            <person name="Cabau C."/>
            <person name="Klopp C."/>
            <person name="Thompson A.W."/>
            <person name="Robinson-Rechavi M."/>
            <person name="Braasch I."/>
            <person name="Lecointre G."/>
            <person name="Bobe J."/>
            <person name="Postlethwait J.H."/>
            <person name="Berthelot C."/>
            <person name="Roest Crollius H."/>
            <person name="Guiguen Y."/>
        </authorList>
    </citation>
    <scope>NUCLEOTIDE SEQUENCE</scope>
    <source>
        <strain evidence="1">WJC10195</strain>
    </source>
</reference>
<gene>
    <name evidence="1" type="ORF">SKAU_G00115610</name>
</gene>
<dbReference type="Proteomes" id="UP001152622">
    <property type="component" value="Chromosome 4"/>
</dbReference>
<name>A0A9Q1FN44_SYNKA</name>
<accession>A0A9Q1FN44</accession>
<dbReference type="AlphaFoldDB" id="A0A9Q1FN44"/>
<evidence type="ECO:0000313" key="1">
    <source>
        <dbReference type="EMBL" id="KAJ8362730.1"/>
    </source>
</evidence>
<protein>
    <submittedName>
        <fullName evidence="1">Uncharacterized protein</fullName>
    </submittedName>
</protein>
<evidence type="ECO:0000313" key="2">
    <source>
        <dbReference type="Proteomes" id="UP001152622"/>
    </source>
</evidence>
<dbReference type="OrthoDB" id="416119at2759"/>
<proteinExistence type="predicted"/>